<dbReference type="GO" id="GO:0043565">
    <property type="term" value="F:sequence-specific DNA binding"/>
    <property type="evidence" value="ECO:0007669"/>
    <property type="project" value="InterPro"/>
</dbReference>
<evidence type="ECO:0000256" key="5">
    <source>
        <dbReference type="ARBA" id="ARBA00023242"/>
    </source>
</evidence>
<accession>A0A9R0KBR0</accession>
<dbReference type="Gene3D" id="2.20.25.80">
    <property type="entry name" value="WRKY domain"/>
    <property type="match status" value="1"/>
</dbReference>
<dbReference type="SMART" id="SM00774">
    <property type="entry name" value="WRKY"/>
    <property type="match status" value="1"/>
</dbReference>
<dbReference type="InterPro" id="IPR044810">
    <property type="entry name" value="WRKY_plant"/>
</dbReference>
<dbReference type="GO" id="GO:0009751">
    <property type="term" value="P:response to salicylic acid"/>
    <property type="evidence" value="ECO:0007669"/>
    <property type="project" value="UniProtKB-ARBA"/>
</dbReference>
<keyword evidence="2" id="KW-0805">Transcription regulation</keyword>
<dbReference type="GeneID" id="110780115"/>
<dbReference type="RefSeq" id="XP_021840235.1">
    <property type="nucleotide sequence ID" value="XM_021984543.2"/>
</dbReference>
<sequence>MESSSNLVLDTSLGFNLNLNLCHNPEIFDDKTQVDERKSGNLEEELNRMNIENKKLTKMLASMCKNYSMLQNQLIGLISPTSKGENEDQNPRKRKFIEAVECGIQGNTEQSCISYDDSFKRVTLLSSKPKITNKMLIRTDKSDISLVVKDGYQWRKYGQKVTRDNPSPRAYYKCANAPECQVKKKVQRSADDPSILVATYEGEHNHPQPNSRDHLDQQVVLSSSQSVNNNTNNVIRSPNTLNLDMINHNYPNNMEKTVDYNDVDTKALQRLLVEQMASSLTKDPSFTSALAAAISGKISNNAYTQRWL</sequence>
<dbReference type="GO" id="GO:0050832">
    <property type="term" value="P:defense response to fungus"/>
    <property type="evidence" value="ECO:0007669"/>
    <property type="project" value="UniProtKB-ARBA"/>
</dbReference>
<dbReference type="PROSITE" id="PS50811">
    <property type="entry name" value="WRKY"/>
    <property type="match status" value="1"/>
</dbReference>
<dbReference type="InterPro" id="IPR036576">
    <property type="entry name" value="WRKY_dom_sf"/>
</dbReference>
<evidence type="ECO:0000313" key="8">
    <source>
        <dbReference type="RefSeq" id="XP_021840235.1"/>
    </source>
</evidence>
<dbReference type="GO" id="GO:0005634">
    <property type="term" value="C:nucleus"/>
    <property type="evidence" value="ECO:0007669"/>
    <property type="project" value="UniProtKB-SubCell"/>
</dbReference>
<dbReference type="Proteomes" id="UP000813463">
    <property type="component" value="Chromosome 1"/>
</dbReference>
<proteinExistence type="predicted"/>
<feature type="domain" description="WRKY" evidence="6">
    <location>
        <begin position="147"/>
        <end position="209"/>
    </location>
</feature>
<keyword evidence="7" id="KW-1185">Reference proteome</keyword>
<dbReference type="InterPro" id="IPR003657">
    <property type="entry name" value="WRKY_dom"/>
</dbReference>
<dbReference type="PANTHER" id="PTHR31429:SF76">
    <property type="entry name" value="WRKY FAMILY TRANSCRIPTION FACTOR-RELATED"/>
    <property type="match status" value="1"/>
</dbReference>
<dbReference type="FunFam" id="2.20.25.80:FF:000008">
    <property type="entry name" value="WRKY transcription factor 40"/>
    <property type="match status" value="1"/>
</dbReference>
<dbReference type="KEGG" id="soe:110780115"/>
<dbReference type="GO" id="GO:0042742">
    <property type="term" value="P:defense response to bacterium"/>
    <property type="evidence" value="ECO:0007669"/>
    <property type="project" value="UniProtKB-ARBA"/>
</dbReference>
<keyword evidence="3" id="KW-0238">DNA-binding</keyword>
<comment type="subcellular location">
    <subcellularLocation>
        <location evidence="1">Nucleus</location>
    </subcellularLocation>
</comment>
<evidence type="ECO:0000256" key="1">
    <source>
        <dbReference type="ARBA" id="ARBA00004123"/>
    </source>
</evidence>
<protein>
    <submittedName>
        <fullName evidence="8">Probable WRKY transcription factor 40</fullName>
    </submittedName>
</protein>
<reference evidence="7" key="1">
    <citation type="journal article" date="2021" name="Nat. Commun.">
        <title>Genomic analyses provide insights into spinach domestication and the genetic basis of agronomic traits.</title>
        <authorList>
            <person name="Cai X."/>
            <person name="Sun X."/>
            <person name="Xu C."/>
            <person name="Sun H."/>
            <person name="Wang X."/>
            <person name="Ge C."/>
            <person name="Zhang Z."/>
            <person name="Wang Q."/>
            <person name="Fei Z."/>
            <person name="Jiao C."/>
            <person name="Wang Q."/>
        </authorList>
    </citation>
    <scope>NUCLEOTIDE SEQUENCE [LARGE SCALE GENOMIC DNA]</scope>
    <source>
        <strain evidence="7">cv. Varoflay</strain>
    </source>
</reference>
<gene>
    <name evidence="8" type="primary">LOC110780115</name>
</gene>
<dbReference type="GO" id="GO:0003700">
    <property type="term" value="F:DNA-binding transcription factor activity"/>
    <property type="evidence" value="ECO:0007669"/>
    <property type="project" value="InterPro"/>
</dbReference>
<dbReference type="OrthoDB" id="1879341at2759"/>
<organism evidence="7 8">
    <name type="scientific">Spinacia oleracea</name>
    <name type="common">Spinach</name>
    <dbReference type="NCBI Taxonomy" id="3562"/>
    <lineage>
        <taxon>Eukaryota</taxon>
        <taxon>Viridiplantae</taxon>
        <taxon>Streptophyta</taxon>
        <taxon>Embryophyta</taxon>
        <taxon>Tracheophyta</taxon>
        <taxon>Spermatophyta</taxon>
        <taxon>Magnoliopsida</taxon>
        <taxon>eudicotyledons</taxon>
        <taxon>Gunneridae</taxon>
        <taxon>Pentapetalae</taxon>
        <taxon>Caryophyllales</taxon>
        <taxon>Chenopodiaceae</taxon>
        <taxon>Chenopodioideae</taxon>
        <taxon>Anserineae</taxon>
        <taxon>Spinacia</taxon>
    </lineage>
</organism>
<dbReference type="AlphaFoldDB" id="A0A9R0KBR0"/>
<dbReference type="PANTHER" id="PTHR31429">
    <property type="entry name" value="WRKY TRANSCRIPTION FACTOR 36-RELATED"/>
    <property type="match status" value="1"/>
</dbReference>
<evidence type="ECO:0000313" key="7">
    <source>
        <dbReference type="Proteomes" id="UP000813463"/>
    </source>
</evidence>
<evidence type="ECO:0000256" key="3">
    <source>
        <dbReference type="ARBA" id="ARBA00023125"/>
    </source>
</evidence>
<dbReference type="GO" id="GO:0002237">
    <property type="term" value="P:response to molecule of bacterial origin"/>
    <property type="evidence" value="ECO:0007669"/>
    <property type="project" value="UniProtKB-ARBA"/>
</dbReference>
<keyword evidence="5" id="KW-0539">Nucleus</keyword>
<keyword evidence="4" id="KW-0804">Transcription</keyword>
<evidence type="ECO:0000256" key="2">
    <source>
        <dbReference type="ARBA" id="ARBA00023015"/>
    </source>
</evidence>
<dbReference type="GO" id="GO:0031347">
    <property type="term" value="P:regulation of defense response"/>
    <property type="evidence" value="ECO:0007669"/>
    <property type="project" value="UniProtKB-ARBA"/>
</dbReference>
<dbReference type="Pfam" id="PF03106">
    <property type="entry name" value="WRKY"/>
    <property type="match status" value="1"/>
</dbReference>
<name>A0A9R0KBR0_SPIOL</name>
<reference evidence="8" key="2">
    <citation type="submission" date="2025-08" db="UniProtKB">
        <authorList>
            <consortium name="RefSeq"/>
        </authorList>
    </citation>
    <scope>IDENTIFICATION</scope>
    <source>
        <tissue evidence="8">Leaf</tissue>
    </source>
</reference>
<dbReference type="SUPFAM" id="SSF118290">
    <property type="entry name" value="WRKY DNA-binding domain"/>
    <property type="match status" value="1"/>
</dbReference>
<evidence type="ECO:0000256" key="4">
    <source>
        <dbReference type="ARBA" id="ARBA00023163"/>
    </source>
</evidence>
<evidence type="ECO:0000259" key="6">
    <source>
        <dbReference type="PROSITE" id="PS50811"/>
    </source>
</evidence>